<proteinExistence type="predicted"/>
<dbReference type="PANTHER" id="PTHR43433">
    <property type="entry name" value="HYDROLASE, ALPHA/BETA FOLD FAMILY PROTEIN"/>
    <property type="match status" value="1"/>
</dbReference>
<dbReference type="PRINTS" id="PR00111">
    <property type="entry name" value="ABHYDROLASE"/>
</dbReference>
<dbReference type="Gene3D" id="3.40.50.1820">
    <property type="entry name" value="alpha/beta hydrolase"/>
    <property type="match status" value="1"/>
</dbReference>
<organism evidence="2 3">
    <name type="scientific">Leptospira licerasiae str. MMD4847</name>
    <dbReference type="NCBI Taxonomy" id="1049971"/>
    <lineage>
        <taxon>Bacteria</taxon>
        <taxon>Pseudomonadati</taxon>
        <taxon>Spirochaetota</taxon>
        <taxon>Spirochaetia</taxon>
        <taxon>Leptospirales</taxon>
        <taxon>Leptospiraceae</taxon>
        <taxon>Leptospira</taxon>
    </lineage>
</organism>
<sequence length="297" mass="33246">MKFFISVYSIFILFTIGNCCSTGQSFQLRETLPDITSEPIEKGLAPIRDIQMYYEIHGKKDGIPLVLLNGGGSTIEVTYSRILPLLAQNRKVIALDEQGHGRTSDRNAPVSFETSAEDVVALLKFLKVEQADIFGFSNGASVALNVVIRHPKLVRKLVFASSITKREGAYPMFWNFMKNATFENMPQALKDAFLKVNPDPKKLYTMYEKDAARMRNFKDLSDKDVRTVGIPTLILLGDRDVPKLEHAVEMVRMIPKARLLVLPGGHGDYLGEAIMSQGKDRYPELTSALVQDFLDSP</sequence>
<dbReference type="EMBL" id="AHOM02000002">
    <property type="protein sequence ID" value="EJZ43732.1"/>
    <property type="molecule type" value="Genomic_DNA"/>
</dbReference>
<gene>
    <name evidence="2" type="ORF">LEP1GSC178_0102</name>
</gene>
<dbReference type="SUPFAM" id="SSF53474">
    <property type="entry name" value="alpha/beta-Hydrolases"/>
    <property type="match status" value="1"/>
</dbReference>
<comment type="caution">
    <text evidence="2">The sequence shown here is derived from an EMBL/GenBank/DDBJ whole genome shotgun (WGS) entry which is preliminary data.</text>
</comment>
<evidence type="ECO:0000313" key="3">
    <source>
        <dbReference type="Proteomes" id="UP000018720"/>
    </source>
</evidence>
<reference evidence="2 3" key="1">
    <citation type="submission" date="2012-08" db="EMBL/GenBank/DDBJ databases">
        <authorList>
            <person name="Harkins D.M."/>
            <person name="Durkin A.S."/>
            <person name="Selengut J.D."/>
            <person name="Sanka R."/>
            <person name="DePew J."/>
            <person name="Purushe J."/>
            <person name="Matthias M.A."/>
            <person name="Vinetz J.M."/>
            <person name="Sutton G.G."/>
            <person name="Nelson W.C."/>
            <person name="Fouts D.E."/>
        </authorList>
    </citation>
    <scope>NUCLEOTIDE SEQUENCE [LARGE SCALE GENOMIC DNA]</scope>
    <source>
        <strain evidence="2 3">MMD4847</strain>
    </source>
</reference>
<dbReference type="PANTHER" id="PTHR43433:SF5">
    <property type="entry name" value="AB HYDROLASE-1 DOMAIN-CONTAINING PROTEIN"/>
    <property type="match status" value="1"/>
</dbReference>
<feature type="domain" description="AB hydrolase-1" evidence="1">
    <location>
        <begin position="64"/>
        <end position="200"/>
    </location>
</feature>
<accession>A0ABN0HD96</accession>
<evidence type="ECO:0000313" key="2">
    <source>
        <dbReference type="EMBL" id="EJZ43732.1"/>
    </source>
</evidence>
<evidence type="ECO:0000259" key="1">
    <source>
        <dbReference type="Pfam" id="PF00561"/>
    </source>
</evidence>
<dbReference type="RefSeq" id="WP_008589336.1">
    <property type="nucleotide sequence ID" value="NZ_AHOM02000002.1"/>
</dbReference>
<keyword evidence="3" id="KW-1185">Reference proteome</keyword>
<dbReference type="InterPro" id="IPR050471">
    <property type="entry name" value="AB_hydrolase"/>
</dbReference>
<dbReference type="GO" id="GO:0016787">
    <property type="term" value="F:hydrolase activity"/>
    <property type="evidence" value="ECO:0007669"/>
    <property type="project" value="UniProtKB-KW"/>
</dbReference>
<protein>
    <submittedName>
        <fullName evidence="2">Alpha/beta hydrolase family protein</fullName>
    </submittedName>
</protein>
<dbReference type="InterPro" id="IPR000073">
    <property type="entry name" value="AB_hydrolase_1"/>
</dbReference>
<dbReference type="InterPro" id="IPR029058">
    <property type="entry name" value="AB_hydrolase_fold"/>
</dbReference>
<dbReference type="Pfam" id="PF00561">
    <property type="entry name" value="Abhydrolase_1"/>
    <property type="match status" value="1"/>
</dbReference>
<name>A0ABN0HD96_9LEPT</name>
<dbReference type="Proteomes" id="UP000018720">
    <property type="component" value="Unassembled WGS sequence"/>
</dbReference>
<keyword evidence="2" id="KW-0378">Hydrolase</keyword>